<dbReference type="Proteomes" id="UP001634394">
    <property type="component" value="Unassembled WGS sequence"/>
</dbReference>
<protein>
    <submittedName>
        <fullName evidence="1">Uncharacterized protein</fullName>
    </submittedName>
</protein>
<reference evidence="1 2" key="1">
    <citation type="submission" date="2024-11" db="EMBL/GenBank/DDBJ databases">
        <title>Chromosome-level genome assembly of the freshwater bivalve Anodonta woodiana.</title>
        <authorList>
            <person name="Chen X."/>
        </authorList>
    </citation>
    <scope>NUCLEOTIDE SEQUENCE [LARGE SCALE GENOMIC DNA]</scope>
    <source>
        <strain evidence="1">MN2024</strain>
        <tissue evidence="1">Gills</tissue>
    </source>
</reference>
<evidence type="ECO:0000313" key="1">
    <source>
        <dbReference type="EMBL" id="KAL3846683.1"/>
    </source>
</evidence>
<dbReference type="EMBL" id="JBJQND010000016">
    <property type="protein sequence ID" value="KAL3846683.1"/>
    <property type="molecule type" value="Genomic_DNA"/>
</dbReference>
<keyword evidence="2" id="KW-1185">Reference proteome</keyword>
<proteinExistence type="predicted"/>
<comment type="caution">
    <text evidence="1">The sequence shown here is derived from an EMBL/GenBank/DDBJ whole genome shotgun (WGS) entry which is preliminary data.</text>
</comment>
<organism evidence="1 2">
    <name type="scientific">Sinanodonta woodiana</name>
    <name type="common">Chinese pond mussel</name>
    <name type="synonym">Anodonta woodiana</name>
    <dbReference type="NCBI Taxonomy" id="1069815"/>
    <lineage>
        <taxon>Eukaryota</taxon>
        <taxon>Metazoa</taxon>
        <taxon>Spiralia</taxon>
        <taxon>Lophotrochozoa</taxon>
        <taxon>Mollusca</taxon>
        <taxon>Bivalvia</taxon>
        <taxon>Autobranchia</taxon>
        <taxon>Heteroconchia</taxon>
        <taxon>Palaeoheterodonta</taxon>
        <taxon>Unionida</taxon>
        <taxon>Unionoidea</taxon>
        <taxon>Unionidae</taxon>
        <taxon>Unioninae</taxon>
        <taxon>Sinanodonta</taxon>
    </lineage>
</organism>
<accession>A0ABD3UDQ3</accession>
<dbReference type="AlphaFoldDB" id="A0ABD3UDQ3"/>
<name>A0ABD3UDQ3_SINWO</name>
<gene>
    <name evidence="1" type="ORF">ACJMK2_017651</name>
</gene>
<evidence type="ECO:0000313" key="2">
    <source>
        <dbReference type="Proteomes" id="UP001634394"/>
    </source>
</evidence>
<sequence>MVIVKTTVNDLQILNALQAFMDVPCLTNTKRSSGSSTGPVILVHGVRVSLTNDGVMYGSSQYFYTYDSLCQEYQRNIHGYTFHMTVKQRQSCSLLH</sequence>